<evidence type="ECO:0000313" key="10">
    <source>
        <dbReference type="Proteomes" id="UP001500416"/>
    </source>
</evidence>
<evidence type="ECO:0000313" key="9">
    <source>
        <dbReference type="EMBL" id="GAA0255269.1"/>
    </source>
</evidence>
<dbReference type="Pfam" id="PF07690">
    <property type="entry name" value="MFS_1"/>
    <property type="match status" value="1"/>
</dbReference>
<feature type="transmembrane region" description="Helical" evidence="6">
    <location>
        <begin position="216"/>
        <end position="234"/>
    </location>
</feature>
<feature type="transmembrane region" description="Helical" evidence="6">
    <location>
        <begin position="288"/>
        <end position="305"/>
    </location>
</feature>
<dbReference type="InterPro" id="IPR036259">
    <property type="entry name" value="MFS_trans_sf"/>
</dbReference>
<proteinExistence type="predicted"/>
<dbReference type="PANTHER" id="PTHR42718:SF9">
    <property type="entry name" value="MAJOR FACILITATOR SUPERFAMILY MULTIDRUG TRANSPORTER MFSC"/>
    <property type="match status" value="1"/>
</dbReference>
<feature type="transmembrane region" description="Helical" evidence="6">
    <location>
        <begin position="317"/>
        <end position="336"/>
    </location>
</feature>
<evidence type="ECO:0000259" key="8">
    <source>
        <dbReference type="PROSITE" id="PS50850"/>
    </source>
</evidence>
<feature type="transmembrane region" description="Helical" evidence="6">
    <location>
        <begin position="255"/>
        <end position="276"/>
    </location>
</feature>
<name>A0ABN0UM86_9PSEU</name>
<keyword evidence="2" id="KW-0813">Transport</keyword>
<keyword evidence="4 6" id="KW-1133">Transmembrane helix</keyword>
<feature type="transmembrane region" description="Helical" evidence="6">
    <location>
        <begin position="91"/>
        <end position="117"/>
    </location>
</feature>
<feature type="transmembrane region" description="Helical" evidence="6">
    <location>
        <begin position="151"/>
        <end position="172"/>
    </location>
</feature>
<evidence type="ECO:0000256" key="4">
    <source>
        <dbReference type="ARBA" id="ARBA00022989"/>
    </source>
</evidence>
<evidence type="ECO:0000256" key="5">
    <source>
        <dbReference type="ARBA" id="ARBA00023136"/>
    </source>
</evidence>
<feature type="transmembrane region" description="Helical" evidence="6">
    <location>
        <begin position="342"/>
        <end position="363"/>
    </location>
</feature>
<feature type="transmembrane region" description="Helical" evidence="6">
    <location>
        <begin position="66"/>
        <end position="85"/>
    </location>
</feature>
<feature type="transmembrane region" description="Helical" evidence="6">
    <location>
        <begin position="409"/>
        <end position="430"/>
    </location>
</feature>
<comment type="subcellular location">
    <subcellularLocation>
        <location evidence="1">Cell membrane</location>
        <topology evidence="1">Multi-pass membrane protein</topology>
    </subcellularLocation>
</comment>
<dbReference type="SUPFAM" id="SSF103473">
    <property type="entry name" value="MFS general substrate transporter"/>
    <property type="match status" value="1"/>
</dbReference>
<keyword evidence="3 6" id="KW-0812">Transmembrane</keyword>
<feature type="transmembrane region" description="Helical" evidence="6">
    <location>
        <begin position="124"/>
        <end position="145"/>
    </location>
</feature>
<feature type="signal peptide" evidence="7">
    <location>
        <begin position="1"/>
        <end position="26"/>
    </location>
</feature>
<dbReference type="InterPro" id="IPR020846">
    <property type="entry name" value="MFS_dom"/>
</dbReference>
<feature type="domain" description="Major facilitator superfamily (MFS) profile" evidence="8">
    <location>
        <begin position="1"/>
        <end position="435"/>
    </location>
</feature>
<evidence type="ECO:0000256" key="6">
    <source>
        <dbReference type="SAM" id="Phobius"/>
    </source>
</evidence>
<dbReference type="PROSITE" id="PS50850">
    <property type="entry name" value="MFS"/>
    <property type="match status" value="1"/>
</dbReference>
<evidence type="ECO:0000256" key="3">
    <source>
        <dbReference type="ARBA" id="ARBA00022692"/>
    </source>
</evidence>
<dbReference type="Proteomes" id="UP001500416">
    <property type="component" value="Unassembled WGS sequence"/>
</dbReference>
<protein>
    <submittedName>
        <fullName evidence="9">MFS transporter</fullName>
    </submittedName>
</protein>
<evidence type="ECO:0000256" key="7">
    <source>
        <dbReference type="SAM" id="SignalP"/>
    </source>
</evidence>
<accession>A0ABN0UM86</accession>
<evidence type="ECO:0000256" key="2">
    <source>
        <dbReference type="ARBA" id="ARBA00022448"/>
    </source>
</evidence>
<gene>
    <name evidence="9" type="ORF">GCM10010492_65100</name>
</gene>
<dbReference type="Gene3D" id="1.20.1250.20">
    <property type="entry name" value="MFS general substrate transporter like domains"/>
    <property type="match status" value="1"/>
</dbReference>
<feature type="chain" id="PRO_5047476933" evidence="7">
    <location>
        <begin position="27"/>
        <end position="435"/>
    </location>
</feature>
<dbReference type="Gene3D" id="1.20.1720.10">
    <property type="entry name" value="Multidrug resistance protein D"/>
    <property type="match status" value="1"/>
</dbReference>
<sequence length="435" mass="43633">MAPLALAQFVASFAATTMTVSISAIADGLATPVSGVQATITLFTLVMAALMVPGGKLTDVWGRKRCFTAGLAVYGAGALVAALAPGPWVLLLGYSVLEGVGSALMIPPVYVLVTVLFGEVAERARAFAVVSAAGGVGAAAGPLLGGLLTSAFGWRTAFLFQVAVVAAILVAARGLRDPGPSGARGDGPPARFDVPGAVLSGTGLFLVVLGVLRSGWVFVGLGVLVLGAFGWHITRRRDPLCPPELFRDARTVLGLATQVVQWLVLQGAFIVLSVYAQRVRGLDAVGSGLALAPVTAGVLVAAAVADRLARRLPLRRVVRVGFAVTVVGVALLVAPVRHDSGFAAFLPGLLLGTGVGTMLTASVTLVQSAWPPPAQGAVSGVSRAVSNLGSSLGTALAGAAVAATTAGPYASALAVFGGLAVVGFGLALLLPRQPS</sequence>
<comment type="caution">
    <text evidence="9">The sequence shown here is derived from an EMBL/GenBank/DDBJ whole genome shotgun (WGS) entry which is preliminary data.</text>
</comment>
<dbReference type="InterPro" id="IPR011701">
    <property type="entry name" value="MFS"/>
</dbReference>
<keyword evidence="5 6" id="KW-0472">Membrane</keyword>
<evidence type="ECO:0000256" key="1">
    <source>
        <dbReference type="ARBA" id="ARBA00004651"/>
    </source>
</evidence>
<feature type="transmembrane region" description="Helical" evidence="6">
    <location>
        <begin position="33"/>
        <end position="54"/>
    </location>
</feature>
<dbReference type="PANTHER" id="PTHR42718">
    <property type="entry name" value="MAJOR FACILITATOR SUPERFAMILY MULTIDRUG TRANSPORTER MFSC"/>
    <property type="match status" value="1"/>
</dbReference>
<dbReference type="RefSeq" id="WP_343938174.1">
    <property type="nucleotide sequence ID" value="NZ_BAAABU010000023.1"/>
</dbReference>
<feature type="transmembrane region" description="Helical" evidence="6">
    <location>
        <begin position="384"/>
        <end position="403"/>
    </location>
</feature>
<organism evidence="9 10">
    <name type="scientific">Saccharothrix mutabilis subsp. mutabilis</name>
    <dbReference type="NCBI Taxonomy" id="66855"/>
    <lineage>
        <taxon>Bacteria</taxon>
        <taxon>Bacillati</taxon>
        <taxon>Actinomycetota</taxon>
        <taxon>Actinomycetes</taxon>
        <taxon>Pseudonocardiales</taxon>
        <taxon>Pseudonocardiaceae</taxon>
        <taxon>Saccharothrix</taxon>
    </lineage>
</organism>
<keyword evidence="7" id="KW-0732">Signal</keyword>
<dbReference type="EMBL" id="BAAABU010000023">
    <property type="protein sequence ID" value="GAA0255269.1"/>
    <property type="molecule type" value="Genomic_DNA"/>
</dbReference>
<reference evidence="9 10" key="1">
    <citation type="journal article" date="2019" name="Int. J. Syst. Evol. Microbiol.">
        <title>The Global Catalogue of Microorganisms (GCM) 10K type strain sequencing project: providing services to taxonomists for standard genome sequencing and annotation.</title>
        <authorList>
            <consortium name="The Broad Institute Genomics Platform"/>
            <consortium name="The Broad Institute Genome Sequencing Center for Infectious Disease"/>
            <person name="Wu L."/>
            <person name="Ma J."/>
        </authorList>
    </citation>
    <scope>NUCLEOTIDE SEQUENCE [LARGE SCALE GENOMIC DNA]</scope>
    <source>
        <strain evidence="9 10">JCM 3380</strain>
    </source>
</reference>
<keyword evidence="10" id="KW-1185">Reference proteome</keyword>